<evidence type="ECO:0000256" key="2">
    <source>
        <dbReference type="ARBA" id="ARBA00004496"/>
    </source>
</evidence>
<gene>
    <name evidence="16" type="ORF">DS031_21735</name>
</gene>
<evidence type="ECO:0000256" key="12">
    <source>
        <dbReference type="ARBA" id="ARBA00031088"/>
    </source>
</evidence>
<dbReference type="InterPro" id="IPR023267">
    <property type="entry name" value="RCMT"/>
</dbReference>
<accession>A0A366XNM2</accession>
<evidence type="ECO:0000256" key="11">
    <source>
        <dbReference type="ARBA" id="ARBA00030399"/>
    </source>
</evidence>
<keyword evidence="10 14" id="KW-0694">RNA-binding</keyword>
<dbReference type="InterPro" id="IPR018314">
    <property type="entry name" value="RsmB/NOL1/NOP2-like_CS"/>
</dbReference>
<dbReference type="EC" id="2.1.1.176" evidence="4"/>
<dbReference type="PRINTS" id="PR02008">
    <property type="entry name" value="RCMTFAMILY"/>
</dbReference>
<name>A0A366XNM2_9BACI</name>
<evidence type="ECO:0000256" key="7">
    <source>
        <dbReference type="ARBA" id="ARBA00022603"/>
    </source>
</evidence>
<dbReference type="AlphaFoldDB" id="A0A366XNM2"/>
<dbReference type="Pfam" id="PF22458">
    <property type="entry name" value="RsmF-B_ferredox"/>
    <property type="match status" value="1"/>
</dbReference>
<dbReference type="SUPFAM" id="SSF53335">
    <property type="entry name" value="S-adenosyl-L-methionine-dependent methyltransferases"/>
    <property type="match status" value="1"/>
</dbReference>
<dbReference type="NCBIfam" id="TIGR00446">
    <property type="entry name" value="nop2p"/>
    <property type="match status" value="1"/>
</dbReference>
<dbReference type="PANTHER" id="PTHR22807">
    <property type="entry name" value="NOP2 YEAST -RELATED NOL1/NOP2/FMU SUN DOMAIN-CONTAINING"/>
    <property type="match status" value="1"/>
</dbReference>
<feature type="binding site" evidence="14">
    <location>
        <position position="284"/>
    </location>
    <ligand>
        <name>S-adenosyl-L-methionine</name>
        <dbReference type="ChEBI" id="CHEBI:59789"/>
    </ligand>
</feature>
<dbReference type="SUPFAM" id="SSF48013">
    <property type="entry name" value="NusB-like"/>
    <property type="match status" value="1"/>
</dbReference>
<evidence type="ECO:0000256" key="6">
    <source>
        <dbReference type="ARBA" id="ARBA00022552"/>
    </source>
</evidence>
<dbReference type="NCBIfam" id="NF011494">
    <property type="entry name" value="PRK14902.1"/>
    <property type="match status" value="1"/>
</dbReference>
<proteinExistence type="inferred from homology"/>
<comment type="subcellular location">
    <subcellularLocation>
        <location evidence="2">Cytoplasm</location>
    </subcellularLocation>
</comment>
<keyword evidence="6" id="KW-0698">rRNA processing</keyword>
<dbReference type="OrthoDB" id="9810297at2"/>
<protein>
    <recommendedName>
        <fullName evidence="4">16S rRNA (cytosine(967)-C(5))-methyltransferase</fullName>
        <ecNumber evidence="4">2.1.1.176</ecNumber>
    </recommendedName>
    <alternativeName>
        <fullName evidence="11">16S rRNA m5C967 methyltransferase</fullName>
    </alternativeName>
    <alternativeName>
        <fullName evidence="12">rRNA (cytosine-C(5)-)-methyltransferase RsmB</fullName>
    </alternativeName>
</protein>
<dbReference type="RefSeq" id="WP_113808269.1">
    <property type="nucleotide sequence ID" value="NZ_QOCW01000035.1"/>
</dbReference>
<evidence type="ECO:0000259" key="15">
    <source>
        <dbReference type="PROSITE" id="PS51686"/>
    </source>
</evidence>
<dbReference type="GO" id="GO:0005737">
    <property type="term" value="C:cytoplasm"/>
    <property type="evidence" value="ECO:0007669"/>
    <property type="project" value="UniProtKB-SubCell"/>
</dbReference>
<dbReference type="InterPro" id="IPR029063">
    <property type="entry name" value="SAM-dependent_MTases_sf"/>
</dbReference>
<evidence type="ECO:0000256" key="3">
    <source>
        <dbReference type="ARBA" id="ARBA00007494"/>
    </source>
</evidence>
<dbReference type="InterPro" id="IPR006027">
    <property type="entry name" value="NusB_RsmB_TIM44"/>
</dbReference>
<dbReference type="InterPro" id="IPR011023">
    <property type="entry name" value="Nop2p"/>
</dbReference>
<dbReference type="InterPro" id="IPR001678">
    <property type="entry name" value="MeTrfase_RsmB-F_NOP2_dom"/>
</dbReference>
<dbReference type="PROSITE" id="PS01153">
    <property type="entry name" value="NOL1_NOP2_SUN"/>
    <property type="match status" value="1"/>
</dbReference>
<dbReference type="GO" id="GO:0003723">
    <property type="term" value="F:RNA binding"/>
    <property type="evidence" value="ECO:0007669"/>
    <property type="project" value="UniProtKB-UniRule"/>
</dbReference>
<reference evidence="16 17" key="1">
    <citation type="submission" date="2018-07" db="EMBL/GenBank/DDBJ databases">
        <title>Lottiidibacillus patelloidae gen. nov., sp. nov., isolated from the intestinal tract of a marine limpet and the reclassification of B. taeanensis BH030017T, B. algicola KMM 3737T and B. hwajinpoensis SW-72T as genus Lottiidibacillus.</title>
        <authorList>
            <person name="Liu R."/>
            <person name="Huang Z."/>
        </authorList>
    </citation>
    <scope>NUCLEOTIDE SEQUENCE [LARGE SCALE GENOMIC DNA]</scope>
    <source>
        <strain evidence="16 17">BH030017</strain>
    </source>
</reference>
<evidence type="ECO:0000313" key="17">
    <source>
        <dbReference type="Proteomes" id="UP000253314"/>
    </source>
</evidence>
<dbReference type="CDD" id="cd02440">
    <property type="entry name" value="AdoMet_MTases"/>
    <property type="match status" value="1"/>
</dbReference>
<feature type="active site" description="Nucleophile" evidence="14">
    <location>
        <position position="383"/>
    </location>
</feature>
<evidence type="ECO:0000256" key="1">
    <source>
        <dbReference type="ARBA" id="ARBA00002724"/>
    </source>
</evidence>
<feature type="domain" description="SAM-dependent MTase RsmB/NOP-type" evidence="15">
    <location>
        <begin position="171"/>
        <end position="449"/>
    </location>
</feature>
<organism evidence="16 17">
    <name type="scientific">Bacillus taeanensis</name>
    <dbReference type="NCBI Taxonomy" id="273032"/>
    <lineage>
        <taxon>Bacteria</taxon>
        <taxon>Bacillati</taxon>
        <taxon>Bacillota</taxon>
        <taxon>Bacilli</taxon>
        <taxon>Bacillales</taxon>
        <taxon>Bacillaceae</taxon>
        <taxon>Bacillus</taxon>
    </lineage>
</organism>
<dbReference type="GO" id="GO:0006355">
    <property type="term" value="P:regulation of DNA-templated transcription"/>
    <property type="evidence" value="ECO:0007669"/>
    <property type="project" value="InterPro"/>
</dbReference>
<keyword evidence="7 14" id="KW-0489">Methyltransferase</keyword>
<feature type="binding site" evidence="14">
    <location>
        <begin position="260"/>
        <end position="266"/>
    </location>
    <ligand>
        <name>S-adenosyl-L-methionine</name>
        <dbReference type="ChEBI" id="CHEBI:59789"/>
    </ligand>
</feature>
<sequence>MSNSNVRQLALELLLKINKEQAYSNLLLNQTINKHDLNDKDIGLLTELVYGTVQRQLTLEYYLNPFLPKRIKAKDRWVLTLLHMSIYQMVYLDRIPARAVLFEAVEIAKKKGHSGLASMVNGILRNFQRKDVQDFSEISSPSERIAVEYSHPIWLVNRWIAQYGEEAAQKICEANLKIPAVSARVNTYRTTREEVIESLADEGVAVKPGKLSSDAIEVVNGNIPKTKTFKEGYVTIQDESSMLVARALHPQQDERILDCCAAPGGKTTHIAELLRNTGEVTALDLHAHKIKLINQAVGRLKLNNVKTMTLDSRKAKESFNKESFDKILVDAPCTGFGVIHRKPDIKWSKQEEDIAAIQSVQLEILEAASSLLKPGGMLVYSTCTIEKEENEEVIKQFVQSHPEFTFDSMLTERLPAQLLPYINKQNGYVQILPHYFNSDGFFIACIKKQTT</sequence>
<dbReference type="FunFam" id="3.30.70.1170:FF:000003">
    <property type="entry name" value="16S rRNA (Cytosine(967)-C(5))-methyltransferase RsmB"/>
    <property type="match status" value="1"/>
</dbReference>
<keyword evidence="8 14" id="KW-0808">Transferase</keyword>
<dbReference type="PANTHER" id="PTHR22807:SF53">
    <property type="entry name" value="RIBOSOMAL RNA SMALL SUBUNIT METHYLTRANSFERASE B-RELATED"/>
    <property type="match status" value="1"/>
</dbReference>
<keyword evidence="9 14" id="KW-0949">S-adenosyl-L-methionine</keyword>
<dbReference type="GO" id="GO:0008649">
    <property type="term" value="F:rRNA methyltransferase activity"/>
    <property type="evidence" value="ECO:0007669"/>
    <property type="project" value="InterPro"/>
</dbReference>
<comment type="caution">
    <text evidence="16">The sequence shown here is derived from an EMBL/GenBank/DDBJ whole genome shotgun (WGS) entry which is preliminary data.</text>
</comment>
<dbReference type="Gene3D" id="1.10.940.10">
    <property type="entry name" value="NusB-like"/>
    <property type="match status" value="1"/>
</dbReference>
<evidence type="ECO:0000256" key="9">
    <source>
        <dbReference type="ARBA" id="ARBA00022691"/>
    </source>
</evidence>
<keyword evidence="17" id="KW-1185">Reference proteome</keyword>
<evidence type="ECO:0000256" key="4">
    <source>
        <dbReference type="ARBA" id="ARBA00012140"/>
    </source>
</evidence>
<evidence type="ECO:0000256" key="10">
    <source>
        <dbReference type="ARBA" id="ARBA00022884"/>
    </source>
</evidence>
<evidence type="ECO:0000256" key="14">
    <source>
        <dbReference type="PROSITE-ProRule" id="PRU01023"/>
    </source>
</evidence>
<evidence type="ECO:0000256" key="5">
    <source>
        <dbReference type="ARBA" id="ARBA00022490"/>
    </source>
</evidence>
<dbReference type="Pfam" id="PF01189">
    <property type="entry name" value="Methyltr_RsmB-F"/>
    <property type="match status" value="1"/>
</dbReference>
<dbReference type="InterPro" id="IPR035926">
    <property type="entry name" value="NusB-like_sf"/>
</dbReference>
<feature type="binding site" evidence="14">
    <location>
        <position position="330"/>
    </location>
    <ligand>
        <name>S-adenosyl-L-methionine</name>
        <dbReference type="ChEBI" id="CHEBI:59789"/>
    </ligand>
</feature>
<dbReference type="EMBL" id="QOCW01000035">
    <property type="protein sequence ID" value="RBW67507.1"/>
    <property type="molecule type" value="Genomic_DNA"/>
</dbReference>
<dbReference type="Gene3D" id="3.40.50.150">
    <property type="entry name" value="Vaccinia Virus protein VP39"/>
    <property type="match status" value="1"/>
</dbReference>
<dbReference type="Gene3D" id="3.30.70.1170">
    <property type="entry name" value="Sun protein, domain 3"/>
    <property type="match status" value="1"/>
</dbReference>
<dbReference type="PROSITE" id="PS51686">
    <property type="entry name" value="SAM_MT_RSMB_NOP"/>
    <property type="match status" value="1"/>
</dbReference>
<dbReference type="Pfam" id="PF01029">
    <property type="entry name" value="NusB"/>
    <property type="match status" value="1"/>
</dbReference>
<comment type="catalytic activity">
    <reaction evidence="13">
        <text>cytidine(967) in 16S rRNA + S-adenosyl-L-methionine = 5-methylcytidine(967) in 16S rRNA + S-adenosyl-L-homocysteine + H(+)</text>
        <dbReference type="Rhea" id="RHEA:42748"/>
        <dbReference type="Rhea" id="RHEA-COMP:10219"/>
        <dbReference type="Rhea" id="RHEA-COMP:10220"/>
        <dbReference type="ChEBI" id="CHEBI:15378"/>
        <dbReference type="ChEBI" id="CHEBI:57856"/>
        <dbReference type="ChEBI" id="CHEBI:59789"/>
        <dbReference type="ChEBI" id="CHEBI:74483"/>
        <dbReference type="ChEBI" id="CHEBI:82748"/>
        <dbReference type="EC" id="2.1.1.176"/>
    </reaction>
</comment>
<dbReference type="Proteomes" id="UP000253314">
    <property type="component" value="Unassembled WGS sequence"/>
</dbReference>
<dbReference type="NCBIfam" id="TIGR00563">
    <property type="entry name" value="rsmB"/>
    <property type="match status" value="1"/>
</dbReference>
<dbReference type="InterPro" id="IPR054728">
    <property type="entry name" value="RsmB-like_ferredoxin"/>
</dbReference>
<dbReference type="FunFam" id="1.10.940.10:FF:000006">
    <property type="entry name" value="16S rRNA (Cytosine(967)-C(5))-methyltransferase RsmB"/>
    <property type="match status" value="1"/>
</dbReference>
<comment type="similarity">
    <text evidence="3 14">Belongs to the class I-like SAM-binding methyltransferase superfamily. RsmB/NOP family.</text>
</comment>
<evidence type="ECO:0000313" key="16">
    <source>
        <dbReference type="EMBL" id="RBW67507.1"/>
    </source>
</evidence>
<feature type="binding site" evidence="14">
    <location>
        <position position="311"/>
    </location>
    <ligand>
        <name>S-adenosyl-L-methionine</name>
        <dbReference type="ChEBI" id="CHEBI:59789"/>
    </ligand>
</feature>
<dbReference type="FunFam" id="3.40.50.150:FF:000257">
    <property type="entry name" value="16S rRNA methyltransferase"/>
    <property type="match status" value="1"/>
</dbReference>
<comment type="function">
    <text evidence="1">Specifically methylates the cytosine at position 967 (m5C967) of 16S rRNA.</text>
</comment>
<evidence type="ECO:0000256" key="8">
    <source>
        <dbReference type="ARBA" id="ARBA00022679"/>
    </source>
</evidence>
<dbReference type="InterPro" id="IPR049560">
    <property type="entry name" value="MeTrfase_RsmB-F_NOP2_cat"/>
</dbReference>
<evidence type="ECO:0000256" key="13">
    <source>
        <dbReference type="ARBA" id="ARBA00047283"/>
    </source>
</evidence>
<dbReference type="InterPro" id="IPR004573">
    <property type="entry name" value="rRNA_ssu_MeTfrase_B"/>
</dbReference>
<keyword evidence="5" id="KW-0963">Cytoplasm</keyword>